<evidence type="ECO:0000313" key="7">
    <source>
        <dbReference type="EMBL" id="KAK4602017.1"/>
    </source>
</evidence>
<keyword evidence="3" id="KW-0295">Fungicide</keyword>
<evidence type="ECO:0000256" key="4">
    <source>
        <dbReference type="ARBA" id="ARBA00022821"/>
    </source>
</evidence>
<protein>
    <submittedName>
        <fullName evidence="7">Uncharacterized protein</fullName>
    </submittedName>
</protein>
<organism evidence="7 8">
    <name type="scientific">Quercus rubra</name>
    <name type="common">Northern red oak</name>
    <name type="synonym">Quercus borealis</name>
    <dbReference type="NCBI Taxonomy" id="3512"/>
    <lineage>
        <taxon>Eukaryota</taxon>
        <taxon>Viridiplantae</taxon>
        <taxon>Streptophyta</taxon>
        <taxon>Embryophyta</taxon>
        <taxon>Tracheophyta</taxon>
        <taxon>Spermatophyta</taxon>
        <taxon>Magnoliopsida</taxon>
        <taxon>eudicotyledons</taxon>
        <taxon>Gunneridae</taxon>
        <taxon>Pentapetalae</taxon>
        <taxon>rosids</taxon>
        <taxon>fabids</taxon>
        <taxon>Fagales</taxon>
        <taxon>Fagaceae</taxon>
        <taxon>Quercus</taxon>
    </lineage>
</organism>
<evidence type="ECO:0000313" key="8">
    <source>
        <dbReference type="Proteomes" id="UP001324115"/>
    </source>
</evidence>
<dbReference type="Proteomes" id="UP001324115">
    <property type="component" value="Unassembled WGS sequence"/>
</dbReference>
<evidence type="ECO:0000256" key="5">
    <source>
        <dbReference type="ARBA" id="ARBA00023157"/>
    </source>
</evidence>
<reference evidence="7 8" key="1">
    <citation type="journal article" date="2023" name="G3 (Bethesda)">
        <title>A haplotype-resolved chromosome-scale genome for Quercus rubra L. provides insights into the genetics of adaptive traits for red oak species.</title>
        <authorList>
            <person name="Kapoor B."/>
            <person name="Jenkins J."/>
            <person name="Schmutz J."/>
            <person name="Zhebentyayeva T."/>
            <person name="Kuelheim C."/>
            <person name="Coggeshall M."/>
            <person name="Heim C."/>
            <person name="Lasky J.R."/>
            <person name="Leites L."/>
            <person name="Islam-Faridi N."/>
            <person name="Romero-Severson J."/>
            <person name="DeLeo V.L."/>
            <person name="Lucas S.M."/>
            <person name="Lazic D."/>
            <person name="Gailing O."/>
            <person name="Carlson J."/>
            <person name="Staton M."/>
        </authorList>
    </citation>
    <scope>NUCLEOTIDE SEQUENCE [LARGE SCALE GENOMIC DNA]</scope>
    <source>
        <strain evidence="7">Pseudo-F2</strain>
    </source>
</reference>
<evidence type="ECO:0000256" key="1">
    <source>
        <dbReference type="ARBA" id="ARBA00006722"/>
    </source>
</evidence>
<evidence type="ECO:0000256" key="3">
    <source>
        <dbReference type="ARBA" id="ARBA00022577"/>
    </source>
</evidence>
<accession>A0AAN7FWG9</accession>
<keyword evidence="8" id="KW-1185">Reference proteome</keyword>
<keyword evidence="4" id="KW-0611">Plant defense</keyword>
<keyword evidence="6" id="KW-0732">Signal</keyword>
<sequence length="104" mass="10619">MATPKCFLVVLFCIALVVVNSGLATGETPPCGGTLIYQGPCSNYPDCDTHCRSTGYKQCGGFCRSTTGPPTPPGAAPPPPEGEKFIITEAPASPKAPSACVCKA</sequence>
<feature type="signal peptide" evidence="6">
    <location>
        <begin position="1"/>
        <end position="26"/>
    </location>
</feature>
<dbReference type="GO" id="GO:0050832">
    <property type="term" value="P:defense response to fungus"/>
    <property type="evidence" value="ECO:0007669"/>
    <property type="project" value="UniProtKB-KW"/>
</dbReference>
<keyword evidence="2" id="KW-0929">Antimicrobial</keyword>
<dbReference type="InterPro" id="IPR010851">
    <property type="entry name" value="DEFL"/>
</dbReference>
<comment type="caution">
    <text evidence="7">The sequence shown here is derived from an EMBL/GenBank/DDBJ whole genome shotgun (WGS) entry which is preliminary data.</text>
</comment>
<comment type="similarity">
    <text evidence="1">Belongs to the DEFL family.</text>
</comment>
<dbReference type="EMBL" id="JAXUIC010000002">
    <property type="protein sequence ID" value="KAK4602017.1"/>
    <property type="molecule type" value="Genomic_DNA"/>
</dbReference>
<name>A0AAN7FWG9_QUERU</name>
<dbReference type="GO" id="GO:0031640">
    <property type="term" value="P:killing of cells of another organism"/>
    <property type="evidence" value="ECO:0007669"/>
    <property type="project" value="UniProtKB-KW"/>
</dbReference>
<evidence type="ECO:0000256" key="2">
    <source>
        <dbReference type="ARBA" id="ARBA00022529"/>
    </source>
</evidence>
<proteinExistence type="inferred from homology"/>
<gene>
    <name evidence="7" type="ORF">RGQ29_011195</name>
</gene>
<dbReference type="AlphaFoldDB" id="A0AAN7FWG9"/>
<feature type="chain" id="PRO_5042952421" evidence="6">
    <location>
        <begin position="27"/>
        <end position="104"/>
    </location>
</feature>
<dbReference type="Pfam" id="PF25052">
    <property type="entry name" value="AtDEF-like"/>
    <property type="match status" value="1"/>
</dbReference>
<evidence type="ECO:0000256" key="6">
    <source>
        <dbReference type="SAM" id="SignalP"/>
    </source>
</evidence>
<keyword evidence="5" id="KW-1015">Disulfide bond</keyword>